<comment type="similarity">
    <text evidence="1">Belongs to the chalcone isomerase family.</text>
</comment>
<evidence type="ECO:0000313" key="6">
    <source>
        <dbReference type="Proteomes" id="UP000636709"/>
    </source>
</evidence>
<name>A0A835E9G5_9POAL</name>
<dbReference type="InterPro" id="IPR036298">
    <property type="entry name" value="Chalcone_isomerase_sf"/>
</dbReference>
<dbReference type="GO" id="GO:0006631">
    <property type="term" value="P:fatty acid metabolic process"/>
    <property type="evidence" value="ECO:0007669"/>
    <property type="project" value="TreeGrafter"/>
</dbReference>
<sequence>MEKKRPLPPATVPRTPRASATLPHRVLRPPPYPARQHLTTPSVHHTTTLRGSALPLVAAAMVSLRFPAAAVPRLPPTPAPNGAAIAATLAAAAAAAAAVASLTFTAKSAGGPVPRPSPSAPLWASLSLADGAAPGSVEPRTGVAFPTEASAGRSLLGVGLRKTSVLGLKSIDVYAFGVYADGTDLKQHLMEKYRKFSASELKENAELINDVLEQDIQMTVKLQIVYGRLSIRSVRSAFEKSVGSRLQKFGGQDTKDLLQSFVALFKDEYKLTKGSEIELSRESNHVLKISIGGEEVGSIQSKLLCRSILDLYIGEDPFDKNAKDSVQENIASILQS</sequence>
<dbReference type="GO" id="GO:0009570">
    <property type="term" value="C:chloroplast stroma"/>
    <property type="evidence" value="ECO:0007669"/>
    <property type="project" value="TreeGrafter"/>
</dbReference>
<dbReference type="InterPro" id="IPR016087">
    <property type="entry name" value="Chalcone_isomerase"/>
</dbReference>
<evidence type="ECO:0000259" key="4">
    <source>
        <dbReference type="Pfam" id="PF16035"/>
    </source>
</evidence>
<evidence type="ECO:0000256" key="3">
    <source>
        <dbReference type="SAM" id="MobiDB-lite"/>
    </source>
</evidence>
<dbReference type="InterPro" id="IPR016088">
    <property type="entry name" value="Chalcone_isomerase_3-sand"/>
</dbReference>
<dbReference type="InterPro" id="IPR016089">
    <property type="entry name" value="Chalcone_isomerase_bundle_sf"/>
</dbReference>
<dbReference type="PANTHER" id="PTHR47589:SF5">
    <property type="entry name" value="CHALCONE ISOMERASE DOMAIN-CONTAINING PROTEIN"/>
    <property type="match status" value="1"/>
</dbReference>
<evidence type="ECO:0000256" key="1">
    <source>
        <dbReference type="ARBA" id="ARBA00007166"/>
    </source>
</evidence>
<dbReference type="OrthoDB" id="18193at2759"/>
<protein>
    <recommendedName>
        <fullName evidence="2">Chalcone--flavanone isomerase</fullName>
    </recommendedName>
</protein>
<dbReference type="Pfam" id="PF16035">
    <property type="entry name" value="Chalcone_2"/>
    <property type="match status" value="1"/>
</dbReference>
<dbReference type="GO" id="GO:0005504">
    <property type="term" value="F:fatty acid binding"/>
    <property type="evidence" value="ECO:0007669"/>
    <property type="project" value="TreeGrafter"/>
</dbReference>
<comment type="caution">
    <text evidence="5">The sequence shown here is derived from an EMBL/GenBank/DDBJ whole genome shotgun (WGS) entry which is preliminary data.</text>
</comment>
<organism evidence="5 6">
    <name type="scientific">Digitaria exilis</name>
    <dbReference type="NCBI Taxonomy" id="1010633"/>
    <lineage>
        <taxon>Eukaryota</taxon>
        <taxon>Viridiplantae</taxon>
        <taxon>Streptophyta</taxon>
        <taxon>Embryophyta</taxon>
        <taxon>Tracheophyta</taxon>
        <taxon>Spermatophyta</taxon>
        <taxon>Magnoliopsida</taxon>
        <taxon>Liliopsida</taxon>
        <taxon>Poales</taxon>
        <taxon>Poaceae</taxon>
        <taxon>PACMAD clade</taxon>
        <taxon>Panicoideae</taxon>
        <taxon>Panicodae</taxon>
        <taxon>Paniceae</taxon>
        <taxon>Anthephorinae</taxon>
        <taxon>Digitaria</taxon>
    </lineage>
</organism>
<gene>
    <name evidence="5" type="ORF">HU200_051655</name>
</gene>
<dbReference type="Proteomes" id="UP000636709">
    <property type="component" value="Unassembled WGS sequence"/>
</dbReference>
<keyword evidence="6" id="KW-1185">Reference proteome</keyword>
<feature type="domain" description="Chalcone isomerase" evidence="4">
    <location>
        <begin position="154"/>
        <end position="326"/>
    </location>
</feature>
<feature type="region of interest" description="Disordered" evidence="3">
    <location>
        <begin position="1"/>
        <end position="36"/>
    </location>
</feature>
<dbReference type="Gene3D" id="1.10.890.20">
    <property type="match status" value="1"/>
</dbReference>
<dbReference type="GO" id="GO:0016872">
    <property type="term" value="F:intramolecular lyase activity"/>
    <property type="evidence" value="ECO:0007669"/>
    <property type="project" value="InterPro"/>
</dbReference>
<evidence type="ECO:0000313" key="5">
    <source>
        <dbReference type="EMBL" id="KAF8669317.1"/>
    </source>
</evidence>
<dbReference type="InterPro" id="IPR044228">
    <property type="entry name" value="FAP1"/>
</dbReference>
<dbReference type="EMBL" id="JACEFO010002272">
    <property type="protein sequence ID" value="KAF8669317.1"/>
    <property type="molecule type" value="Genomic_DNA"/>
</dbReference>
<evidence type="ECO:0000256" key="2">
    <source>
        <dbReference type="ARBA" id="ARBA00024426"/>
    </source>
</evidence>
<dbReference type="PANTHER" id="PTHR47589">
    <property type="entry name" value="FATTY-ACID-BINDING PROTEIN 1"/>
    <property type="match status" value="1"/>
</dbReference>
<reference evidence="5" key="1">
    <citation type="submission" date="2020-07" db="EMBL/GenBank/DDBJ databases">
        <title>Genome sequence and genetic diversity analysis of an under-domesticated orphan crop, white fonio (Digitaria exilis).</title>
        <authorList>
            <person name="Bennetzen J.L."/>
            <person name="Chen S."/>
            <person name="Ma X."/>
            <person name="Wang X."/>
            <person name="Yssel A.E.J."/>
            <person name="Chaluvadi S.R."/>
            <person name="Johnson M."/>
            <person name="Gangashetty P."/>
            <person name="Hamidou F."/>
            <person name="Sanogo M.D."/>
            <person name="Zwaenepoel A."/>
            <person name="Wallace J."/>
            <person name="Van De Peer Y."/>
            <person name="Van Deynze A."/>
        </authorList>
    </citation>
    <scope>NUCLEOTIDE SEQUENCE</scope>
    <source>
        <tissue evidence="5">Leaves</tissue>
    </source>
</reference>
<dbReference type="SUPFAM" id="SSF54626">
    <property type="entry name" value="Chalcone isomerase"/>
    <property type="match status" value="1"/>
</dbReference>
<dbReference type="Gene3D" id="3.50.70.10">
    <property type="match status" value="1"/>
</dbReference>
<accession>A0A835E9G5</accession>
<proteinExistence type="inferred from homology"/>
<dbReference type="AlphaFoldDB" id="A0A835E9G5"/>